<accession>A0A8T2P841</accession>
<feature type="compositionally biased region" description="Basic and acidic residues" evidence="1">
    <location>
        <begin position="120"/>
        <end position="133"/>
    </location>
</feature>
<evidence type="ECO:0000313" key="2">
    <source>
        <dbReference type="EMBL" id="KAG9348764.1"/>
    </source>
</evidence>
<proteinExistence type="predicted"/>
<sequence>MKMNKQCQKGSYSESQKTLCKWNYCSVQCCCHDSEEASWCIVEHQWALAFIAAAFYPSLCLEQHRHRKLCIQVNISPLCPRKCTENPQPVSRQQVVNKWPHQSGKGSGPKSDTVLTVIKDSSDFPKDMHRETKQSLPLLQDMKNKPVNLPSTAKH</sequence>
<reference evidence="2" key="1">
    <citation type="thesis" date="2021" institute="BYU ScholarsArchive" country="Provo, UT, USA">
        <title>Applications of and Algorithms for Genome Assembly and Genomic Analyses with an Emphasis on Marine Teleosts.</title>
        <authorList>
            <person name="Pickett B.D."/>
        </authorList>
    </citation>
    <scope>NUCLEOTIDE SEQUENCE</scope>
    <source>
        <strain evidence="2">HI-2016</strain>
    </source>
</reference>
<protein>
    <submittedName>
        <fullName evidence="2">Uncharacterized protein</fullName>
    </submittedName>
</protein>
<evidence type="ECO:0000313" key="3">
    <source>
        <dbReference type="Proteomes" id="UP000824540"/>
    </source>
</evidence>
<gene>
    <name evidence="2" type="ORF">JZ751_029081</name>
</gene>
<comment type="caution">
    <text evidence="2">The sequence shown here is derived from an EMBL/GenBank/DDBJ whole genome shotgun (WGS) entry which is preliminary data.</text>
</comment>
<feature type="compositionally biased region" description="Polar residues" evidence="1">
    <location>
        <begin position="86"/>
        <end position="96"/>
    </location>
</feature>
<dbReference type="AlphaFoldDB" id="A0A8T2P841"/>
<name>A0A8T2P841_9TELE</name>
<organism evidence="2 3">
    <name type="scientific">Albula glossodonta</name>
    <name type="common">roundjaw bonefish</name>
    <dbReference type="NCBI Taxonomy" id="121402"/>
    <lineage>
        <taxon>Eukaryota</taxon>
        <taxon>Metazoa</taxon>
        <taxon>Chordata</taxon>
        <taxon>Craniata</taxon>
        <taxon>Vertebrata</taxon>
        <taxon>Euteleostomi</taxon>
        <taxon>Actinopterygii</taxon>
        <taxon>Neopterygii</taxon>
        <taxon>Teleostei</taxon>
        <taxon>Albuliformes</taxon>
        <taxon>Albulidae</taxon>
        <taxon>Albula</taxon>
    </lineage>
</organism>
<keyword evidence="3" id="KW-1185">Reference proteome</keyword>
<dbReference type="EMBL" id="JAFBMS010000010">
    <property type="protein sequence ID" value="KAG9348764.1"/>
    <property type="molecule type" value="Genomic_DNA"/>
</dbReference>
<dbReference type="Proteomes" id="UP000824540">
    <property type="component" value="Unassembled WGS sequence"/>
</dbReference>
<evidence type="ECO:0000256" key="1">
    <source>
        <dbReference type="SAM" id="MobiDB-lite"/>
    </source>
</evidence>
<feature type="region of interest" description="Disordered" evidence="1">
    <location>
        <begin position="86"/>
        <end position="155"/>
    </location>
</feature>